<evidence type="ECO:0000259" key="10">
    <source>
        <dbReference type="PROSITE" id="PS50262"/>
    </source>
</evidence>
<evidence type="ECO:0000313" key="12">
    <source>
        <dbReference type="Proteomes" id="UP000001593"/>
    </source>
</evidence>
<keyword evidence="2" id="KW-1003">Cell membrane</keyword>
<dbReference type="EMBL" id="DS469781">
    <property type="protein sequence ID" value="EDO33249.1"/>
    <property type="molecule type" value="Genomic_DNA"/>
</dbReference>
<feature type="transmembrane region" description="Helical" evidence="9">
    <location>
        <begin position="111"/>
        <end position="133"/>
    </location>
</feature>
<evidence type="ECO:0000256" key="2">
    <source>
        <dbReference type="ARBA" id="ARBA00022475"/>
    </source>
</evidence>
<evidence type="ECO:0000256" key="1">
    <source>
        <dbReference type="ARBA" id="ARBA00004651"/>
    </source>
</evidence>
<proteinExistence type="predicted"/>
<dbReference type="PRINTS" id="PR00237">
    <property type="entry name" value="GPCRRHODOPSN"/>
</dbReference>
<dbReference type="HOGENOM" id="CLU_009579_11_5_1"/>
<dbReference type="AlphaFoldDB" id="A7SSQ2"/>
<sequence>VVSTVLLLFVVAGNSLVIAAYKVNPRLRTATFTLLLSLAVSDLMVGTVSLPLWIYCGTVMKWQVSYSLRVFYLAFDIFTALASVLQLTLISLERFVAISRPFFFKTLRPQVYISSIVSVWVLSAVLAGLYPLVYRQSDKVYLKAYTLSFIFAFFVFPMIVVTVMNVAIFGIVKTLTHRAPHVSCNAASDSGQSVRKERRTALTLAVVTALFYAAWLPFFVVTVLAMFCSKSCLPTDSSDALFLMEFIKWLQYSQSMFNPLVYTFRDREIRRTFLRII</sequence>
<dbReference type="GO" id="GO:0007187">
    <property type="term" value="P:G protein-coupled receptor signaling pathway, coupled to cyclic nucleotide second messenger"/>
    <property type="evidence" value="ECO:0000318"/>
    <property type="project" value="GO_Central"/>
</dbReference>
<keyword evidence="4 9" id="KW-1133">Transmembrane helix</keyword>
<dbReference type="OMA" id="AYERNWR"/>
<dbReference type="PROSITE" id="PS50262">
    <property type="entry name" value="G_PROTEIN_RECEP_F1_2"/>
    <property type="match status" value="1"/>
</dbReference>
<dbReference type="SMART" id="SM01381">
    <property type="entry name" value="7TM_GPCR_Srsx"/>
    <property type="match status" value="1"/>
</dbReference>
<name>A7SSQ2_NEMVE</name>
<evidence type="ECO:0000256" key="9">
    <source>
        <dbReference type="SAM" id="Phobius"/>
    </source>
</evidence>
<dbReference type="PhylomeDB" id="A7SSQ2"/>
<protein>
    <recommendedName>
        <fullName evidence="10">G-protein coupled receptors family 1 profile domain-containing protein</fullName>
    </recommendedName>
</protein>
<dbReference type="InParanoid" id="A7SSQ2"/>
<evidence type="ECO:0000256" key="8">
    <source>
        <dbReference type="ARBA" id="ARBA00023224"/>
    </source>
</evidence>
<feature type="transmembrane region" description="Helical" evidence="9">
    <location>
        <begin position="202"/>
        <end position="227"/>
    </location>
</feature>
<keyword evidence="7" id="KW-0675">Receptor</keyword>
<evidence type="ECO:0000313" key="11">
    <source>
        <dbReference type="EMBL" id="EDO33249.1"/>
    </source>
</evidence>
<feature type="non-terminal residue" evidence="11">
    <location>
        <position position="277"/>
    </location>
</feature>
<feature type="transmembrane region" description="Helical" evidence="9">
    <location>
        <begin position="35"/>
        <end position="55"/>
    </location>
</feature>
<evidence type="ECO:0000256" key="3">
    <source>
        <dbReference type="ARBA" id="ARBA00022692"/>
    </source>
</evidence>
<organism evidence="11 12">
    <name type="scientific">Nematostella vectensis</name>
    <name type="common">Starlet sea anemone</name>
    <dbReference type="NCBI Taxonomy" id="45351"/>
    <lineage>
        <taxon>Eukaryota</taxon>
        <taxon>Metazoa</taxon>
        <taxon>Cnidaria</taxon>
        <taxon>Anthozoa</taxon>
        <taxon>Hexacorallia</taxon>
        <taxon>Actiniaria</taxon>
        <taxon>Edwardsiidae</taxon>
        <taxon>Nematostella</taxon>
    </lineage>
</organism>
<evidence type="ECO:0000256" key="7">
    <source>
        <dbReference type="ARBA" id="ARBA00023170"/>
    </source>
</evidence>
<dbReference type="InterPro" id="IPR017452">
    <property type="entry name" value="GPCR_Rhodpsn_7TM"/>
</dbReference>
<dbReference type="GO" id="GO:0007268">
    <property type="term" value="P:chemical synaptic transmission"/>
    <property type="evidence" value="ECO:0000318"/>
    <property type="project" value="GO_Central"/>
</dbReference>
<reference evidence="11 12" key="1">
    <citation type="journal article" date="2007" name="Science">
        <title>Sea anemone genome reveals ancestral eumetazoan gene repertoire and genomic organization.</title>
        <authorList>
            <person name="Putnam N.H."/>
            <person name="Srivastava M."/>
            <person name="Hellsten U."/>
            <person name="Dirks B."/>
            <person name="Chapman J."/>
            <person name="Salamov A."/>
            <person name="Terry A."/>
            <person name="Shapiro H."/>
            <person name="Lindquist E."/>
            <person name="Kapitonov V.V."/>
            <person name="Jurka J."/>
            <person name="Genikhovich G."/>
            <person name="Grigoriev I.V."/>
            <person name="Lucas S.M."/>
            <person name="Steele R.E."/>
            <person name="Finnerty J.R."/>
            <person name="Technau U."/>
            <person name="Martindale M.Q."/>
            <person name="Rokhsar D.S."/>
        </authorList>
    </citation>
    <scope>NUCLEOTIDE SEQUENCE [LARGE SCALE GENOMIC DNA]</scope>
    <source>
        <strain evidence="12">CH2 X CH6</strain>
    </source>
</reference>
<evidence type="ECO:0000256" key="4">
    <source>
        <dbReference type="ARBA" id="ARBA00022989"/>
    </source>
</evidence>
<evidence type="ECO:0000256" key="6">
    <source>
        <dbReference type="ARBA" id="ARBA00023136"/>
    </source>
</evidence>
<feature type="transmembrane region" description="Helical" evidence="9">
    <location>
        <begin position="6"/>
        <end position="23"/>
    </location>
</feature>
<dbReference type="GO" id="GO:0030594">
    <property type="term" value="F:neurotransmitter receptor activity"/>
    <property type="evidence" value="ECO:0000318"/>
    <property type="project" value="GO_Central"/>
</dbReference>
<keyword evidence="6 9" id="KW-0472">Membrane</keyword>
<feature type="transmembrane region" description="Helical" evidence="9">
    <location>
        <begin position="145"/>
        <end position="172"/>
    </location>
</feature>
<feature type="domain" description="G-protein coupled receptors family 1 profile" evidence="10">
    <location>
        <begin position="13"/>
        <end position="262"/>
    </location>
</feature>
<dbReference type="GO" id="GO:0004993">
    <property type="term" value="F:G protein-coupled serotonin receptor activity"/>
    <property type="evidence" value="ECO:0000318"/>
    <property type="project" value="GO_Central"/>
</dbReference>
<dbReference type="GO" id="GO:0045202">
    <property type="term" value="C:synapse"/>
    <property type="evidence" value="ECO:0007669"/>
    <property type="project" value="GOC"/>
</dbReference>
<feature type="transmembrane region" description="Helical" evidence="9">
    <location>
        <begin position="70"/>
        <end position="90"/>
    </location>
</feature>
<dbReference type="PANTHER" id="PTHR24247:SF202">
    <property type="entry name" value="5-HYDROXYTRYPTAMINE RECEPTOR 1"/>
    <property type="match status" value="1"/>
</dbReference>
<gene>
    <name evidence="11" type="ORF">NEMVEDRAFT_v1g13790</name>
</gene>
<dbReference type="GO" id="GO:0030425">
    <property type="term" value="C:dendrite"/>
    <property type="evidence" value="ECO:0000318"/>
    <property type="project" value="GO_Central"/>
</dbReference>
<evidence type="ECO:0000256" key="5">
    <source>
        <dbReference type="ARBA" id="ARBA00023040"/>
    </source>
</evidence>
<dbReference type="SUPFAM" id="SSF81321">
    <property type="entry name" value="Family A G protein-coupled receptor-like"/>
    <property type="match status" value="1"/>
</dbReference>
<keyword evidence="3 9" id="KW-0812">Transmembrane</keyword>
<keyword evidence="12" id="KW-1185">Reference proteome</keyword>
<dbReference type="Proteomes" id="UP000001593">
    <property type="component" value="Unassembled WGS sequence"/>
</dbReference>
<keyword evidence="8" id="KW-0807">Transducer</keyword>
<dbReference type="STRING" id="45351.A7SSQ2"/>
<dbReference type="eggNOG" id="KOG3656">
    <property type="taxonomic scope" value="Eukaryota"/>
</dbReference>
<keyword evidence="5" id="KW-0297">G-protein coupled receptor</keyword>
<comment type="subcellular location">
    <subcellularLocation>
        <location evidence="1">Cell membrane</location>
        <topology evidence="1">Multi-pass membrane protein</topology>
    </subcellularLocation>
</comment>
<dbReference type="Pfam" id="PF00001">
    <property type="entry name" value="7tm_1"/>
    <property type="match status" value="1"/>
</dbReference>
<accession>A7SSQ2</accession>
<feature type="non-terminal residue" evidence="11">
    <location>
        <position position="1"/>
    </location>
</feature>
<dbReference type="PANTHER" id="PTHR24247">
    <property type="entry name" value="5-HYDROXYTRYPTAMINE RECEPTOR"/>
    <property type="match status" value="1"/>
</dbReference>
<dbReference type="FunFam" id="1.20.1070.10:FF:000437">
    <property type="entry name" value="Predicted protein"/>
    <property type="match status" value="1"/>
</dbReference>
<dbReference type="InterPro" id="IPR000276">
    <property type="entry name" value="GPCR_Rhodpsn"/>
</dbReference>
<dbReference type="GO" id="GO:0005886">
    <property type="term" value="C:plasma membrane"/>
    <property type="evidence" value="ECO:0000318"/>
    <property type="project" value="GO_Central"/>
</dbReference>
<dbReference type="Gene3D" id="1.20.1070.10">
    <property type="entry name" value="Rhodopsin 7-helix transmembrane proteins"/>
    <property type="match status" value="1"/>
</dbReference>